<dbReference type="AlphaFoldDB" id="A0A853BSQ5"/>
<keyword evidence="2" id="KW-1185">Reference proteome</keyword>
<proteinExistence type="predicted"/>
<dbReference type="Proteomes" id="UP000575985">
    <property type="component" value="Unassembled WGS sequence"/>
</dbReference>
<comment type="caution">
    <text evidence="1">The sequence shown here is derived from an EMBL/GenBank/DDBJ whole genome shotgun (WGS) entry which is preliminary data.</text>
</comment>
<dbReference type="RefSeq" id="WP_179768727.1">
    <property type="nucleotide sequence ID" value="NZ_JACCFO010000001.1"/>
</dbReference>
<name>A0A853BSQ5_9ACTN</name>
<accession>A0A853BSQ5</accession>
<protein>
    <submittedName>
        <fullName evidence="1">Uncharacterized protein</fullName>
    </submittedName>
</protein>
<evidence type="ECO:0000313" key="1">
    <source>
        <dbReference type="EMBL" id="NYI97362.1"/>
    </source>
</evidence>
<sequence>MTALEVDPVPRAEVYGGGLFFAAERAAEVLHAWRAWTAGGLPVEMNSSVALLRAPDAPWVPAPLRGRLTAHVRVAFTGGAERGAELVRPLRGLGPALIDTVRTRPYTAIAGVHDDPTEPMPYDERSAMLAALDGAAVDALVGAAGPGRRVPFAMVEVRHLGGALAREPEVPNAVGHRGAAYSLSVLTPAAPADGGAGAAAAEELLARMAPWATGLAFLDFLGGPEAGRSARPAYTPENLARLRRIRAVHDPGRLFQGDHG</sequence>
<evidence type="ECO:0000313" key="2">
    <source>
        <dbReference type="Proteomes" id="UP000575985"/>
    </source>
</evidence>
<dbReference type="EMBL" id="JACCFO010000001">
    <property type="protein sequence ID" value="NYI97362.1"/>
    <property type="molecule type" value="Genomic_DNA"/>
</dbReference>
<gene>
    <name evidence="1" type="ORF">HNR12_003639</name>
</gene>
<dbReference type="Gene3D" id="3.40.462.20">
    <property type="match status" value="1"/>
</dbReference>
<organism evidence="1 2">
    <name type="scientific">Streptomonospora nanhaiensis</name>
    <dbReference type="NCBI Taxonomy" id="1323731"/>
    <lineage>
        <taxon>Bacteria</taxon>
        <taxon>Bacillati</taxon>
        <taxon>Actinomycetota</taxon>
        <taxon>Actinomycetes</taxon>
        <taxon>Streptosporangiales</taxon>
        <taxon>Nocardiopsidaceae</taxon>
        <taxon>Streptomonospora</taxon>
    </lineage>
</organism>
<reference evidence="1 2" key="1">
    <citation type="submission" date="2020-07" db="EMBL/GenBank/DDBJ databases">
        <title>Sequencing the genomes of 1000 actinobacteria strains.</title>
        <authorList>
            <person name="Klenk H.-P."/>
        </authorList>
    </citation>
    <scope>NUCLEOTIDE SEQUENCE [LARGE SCALE GENOMIC DNA]</scope>
    <source>
        <strain evidence="1 2">DSM 45927</strain>
    </source>
</reference>